<feature type="region of interest" description="Disordered" evidence="1">
    <location>
        <begin position="265"/>
        <end position="294"/>
    </location>
</feature>
<name>A0A9N9SY50_DIABA</name>
<evidence type="ECO:0000313" key="4">
    <source>
        <dbReference type="Proteomes" id="UP001153709"/>
    </source>
</evidence>
<proteinExistence type="predicted"/>
<reference evidence="3" key="1">
    <citation type="submission" date="2022-01" db="EMBL/GenBank/DDBJ databases">
        <authorList>
            <person name="King R."/>
        </authorList>
    </citation>
    <scope>NUCLEOTIDE SEQUENCE</scope>
</reference>
<organism evidence="3 4">
    <name type="scientific">Diabrotica balteata</name>
    <name type="common">Banded cucumber beetle</name>
    <dbReference type="NCBI Taxonomy" id="107213"/>
    <lineage>
        <taxon>Eukaryota</taxon>
        <taxon>Metazoa</taxon>
        <taxon>Ecdysozoa</taxon>
        <taxon>Arthropoda</taxon>
        <taxon>Hexapoda</taxon>
        <taxon>Insecta</taxon>
        <taxon>Pterygota</taxon>
        <taxon>Neoptera</taxon>
        <taxon>Endopterygota</taxon>
        <taxon>Coleoptera</taxon>
        <taxon>Polyphaga</taxon>
        <taxon>Cucujiformia</taxon>
        <taxon>Chrysomeloidea</taxon>
        <taxon>Chrysomelidae</taxon>
        <taxon>Galerucinae</taxon>
        <taxon>Diabroticina</taxon>
        <taxon>Diabroticites</taxon>
        <taxon>Diabrotica</taxon>
    </lineage>
</organism>
<dbReference type="AlphaFoldDB" id="A0A9N9SY50"/>
<keyword evidence="4" id="KW-1185">Reference proteome</keyword>
<feature type="compositionally biased region" description="Low complexity" evidence="1">
    <location>
        <begin position="75"/>
        <end position="86"/>
    </location>
</feature>
<protein>
    <submittedName>
        <fullName evidence="3">Uncharacterized protein</fullName>
    </submittedName>
</protein>
<feature type="region of interest" description="Disordered" evidence="1">
    <location>
        <begin position="61"/>
        <end position="86"/>
    </location>
</feature>
<gene>
    <name evidence="3" type="ORF">DIABBA_LOCUS5181</name>
</gene>
<sequence>MNQLLIFLALFVSSFGAKLNQYLPPRPENDNAQYQPPALPNQYFTTANQFQQQFVTPNSQQFSTQYLSPNKEEQSSQASSSFSHISEPSEKPASLFGYENYFNGNKYDNTNKQYMALNIQDASDQSSSFFRNFQHPIPSNINKHVNSSRHYFAPNKIDSSGHSSNLFQKTQNHNSFNSQGLYPSFDSISSNQVPITENSNSARPSFNSLNQKATSNVQFEHLSSFSSRFHQQSGQTLLSGQFSGSHFAPIGLIKSEFKYNTSMSSANNKYPENVNSKYQKSVQREQSPFASQENRQVAYFLNPKPLLGQNNDYPYSNLSKSNNVADQHTFSSQQSNKLLPSTSSFGFPTKFRQQKCAPKDFVKQTIGYQYPVPEKYPFSYQQNKQVAAFGHQFTPRFQYGAPEQSSSPSQENGQFNSFQGLNSQISSFPTNQGFKSQNREQQKDTSGQFGTVQDSYGGYKY</sequence>
<keyword evidence="2" id="KW-0732">Signal</keyword>
<accession>A0A9N9SY50</accession>
<feature type="region of interest" description="Disordered" evidence="1">
    <location>
        <begin position="397"/>
        <end position="461"/>
    </location>
</feature>
<dbReference type="OrthoDB" id="10376776at2759"/>
<dbReference type="Proteomes" id="UP001153709">
    <property type="component" value="Chromosome 3"/>
</dbReference>
<feature type="compositionally biased region" description="Polar residues" evidence="1">
    <location>
        <begin position="403"/>
        <end position="436"/>
    </location>
</feature>
<feature type="chain" id="PRO_5040477609" evidence="2">
    <location>
        <begin position="17"/>
        <end position="461"/>
    </location>
</feature>
<evidence type="ECO:0000256" key="2">
    <source>
        <dbReference type="SAM" id="SignalP"/>
    </source>
</evidence>
<evidence type="ECO:0000313" key="3">
    <source>
        <dbReference type="EMBL" id="CAG9831605.1"/>
    </source>
</evidence>
<feature type="compositionally biased region" description="Polar residues" evidence="1">
    <location>
        <begin position="444"/>
        <end position="454"/>
    </location>
</feature>
<feature type="signal peptide" evidence="2">
    <location>
        <begin position="1"/>
        <end position="16"/>
    </location>
</feature>
<dbReference type="EMBL" id="OU898278">
    <property type="protein sequence ID" value="CAG9831605.1"/>
    <property type="molecule type" value="Genomic_DNA"/>
</dbReference>
<evidence type="ECO:0000256" key="1">
    <source>
        <dbReference type="SAM" id="MobiDB-lite"/>
    </source>
</evidence>